<organism evidence="2 3">
    <name type="scientific">Brevibacillus ruminantium</name>
    <dbReference type="NCBI Taxonomy" id="2950604"/>
    <lineage>
        <taxon>Bacteria</taxon>
        <taxon>Bacillati</taxon>
        <taxon>Bacillota</taxon>
        <taxon>Bacilli</taxon>
        <taxon>Bacillales</taxon>
        <taxon>Paenibacillaceae</taxon>
        <taxon>Brevibacillus</taxon>
    </lineage>
</organism>
<evidence type="ECO:0000313" key="3">
    <source>
        <dbReference type="Proteomes" id="UP001056500"/>
    </source>
</evidence>
<dbReference type="EMBL" id="CP098755">
    <property type="protein sequence ID" value="USG65839.1"/>
    <property type="molecule type" value="Genomic_DNA"/>
</dbReference>
<evidence type="ECO:0000256" key="1">
    <source>
        <dbReference type="SAM" id="MobiDB-lite"/>
    </source>
</evidence>
<feature type="region of interest" description="Disordered" evidence="1">
    <location>
        <begin position="1"/>
        <end position="50"/>
    </location>
</feature>
<dbReference type="RefSeq" id="WP_251872927.1">
    <property type="nucleotide sequence ID" value="NZ_CP098755.1"/>
</dbReference>
<keyword evidence="3" id="KW-1185">Reference proteome</keyword>
<gene>
    <name evidence="2" type="ORF">NDK47_00195</name>
</gene>
<reference evidence="2" key="1">
    <citation type="submission" date="2022-06" db="EMBL/GenBank/DDBJ databases">
        <title>Genome sequencing of Brevibacillus sp. BB3-R1.</title>
        <authorList>
            <person name="Heo J."/>
            <person name="Lee D."/>
            <person name="Won M."/>
            <person name="Han B.-H."/>
            <person name="Hong S.-B."/>
            <person name="Kwon S.-W."/>
        </authorList>
    </citation>
    <scope>NUCLEOTIDE SEQUENCE</scope>
    <source>
        <strain evidence="2">BB3-R1</strain>
    </source>
</reference>
<name>A0ABY4WKF8_9BACL</name>
<sequence>MSDQQNRSEIIFHTETKVPVGSTDKRKVRRLPSDELYPLPRPHPVPWQED</sequence>
<evidence type="ECO:0000313" key="2">
    <source>
        <dbReference type="EMBL" id="USG65839.1"/>
    </source>
</evidence>
<feature type="compositionally biased region" description="Pro residues" evidence="1">
    <location>
        <begin position="39"/>
        <end position="50"/>
    </location>
</feature>
<accession>A0ABY4WKF8</accession>
<proteinExistence type="predicted"/>
<dbReference type="Proteomes" id="UP001056500">
    <property type="component" value="Chromosome"/>
</dbReference>
<protein>
    <submittedName>
        <fullName evidence="2">Uncharacterized protein</fullName>
    </submittedName>
</protein>